<reference evidence="1" key="1">
    <citation type="submission" date="2019-08" db="EMBL/GenBank/DDBJ databases">
        <authorList>
            <person name="Kucharzyk K."/>
            <person name="Murdoch R.W."/>
            <person name="Higgins S."/>
            <person name="Loffler F."/>
        </authorList>
    </citation>
    <scope>NUCLEOTIDE SEQUENCE</scope>
</reference>
<sequence>MCRLVGFSDDLTKRILSGRKVGFKGSLYSPEYKRKFLTEHSVAQIEPEPGKPDKLRLAIDGVDIIEWFRIKYREFQRSVGIEWTDRNQGKGRKM</sequence>
<name>A0A645IJY8_9ZZZZ</name>
<dbReference type="AlphaFoldDB" id="A0A645IJY8"/>
<organism evidence="1">
    <name type="scientific">bioreactor metagenome</name>
    <dbReference type="NCBI Taxonomy" id="1076179"/>
    <lineage>
        <taxon>unclassified sequences</taxon>
        <taxon>metagenomes</taxon>
        <taxon>ecological metagenomes</taxon>
    </lineage>
</organism>
<dbReference type="EMBL" id="VSSQ01116894">
    <property type="protein sequence ID" value="MPN51608.1"/>
    <property type="molecule type" value="Genomic_DNA"/>
</dbReference>
<comment type="caution">
    <text evidence="1">The sequence shown here is derived from an EMBL/GenBank/DDBJ whole genome shotgun (WGS) entry which is preliminary data.</text>
</comment>
<protein>
    <submittedName>
        <fullName evidence="1">Uncharacterized protein</fullName>
    </submittedName>
</protein>
<evidence type="ECO:0000313" key="1">
    <source>
        <dbReference type="EMBL" id="MPN51608.1"/>
    </source>
</evidence>
<gene>
    <name evidence="1" type="ORF">SDC9_199256</name>
</gene>
<proteinExistence type="predicted"/>
<accession>A0A645IJY8</accession>